<dbReference type="CARD" id="ARO:3002513">
    <property type="molecule name" value="LRA-19"/>
    <property type="mechanism identifier" value="ARO:0001004"/>
    <property type="mechanism name" value="antibiotic inactivation"/>
</dbReference>
<organism evidence="7">
    <name type="scientific">uncultured bacterium BLR19</name>
    <dbReference type="NCBI Taxonomy" id="506519"/>
    <lineage>
        <taxon>Bacteria</taxon>
        <taxon>environmental samples</taxon>
    </lineage>
</organism>
<dbReference type="AlphaFoldDB" id="B5L5X0"/>
<dbReference type="PANTHER" id="PTHR46233">
    <property type="entry name" value="HYDROXYACYLGLUTATHIONE HYDROLASE GLOC"/>
    <property type="match status" value="1"/>
</dbReference>
<name>B5L5X0_9BACT</name>
<keyword evidence="5" id="KW-0732">Signal</keyword>
<feature type="signal peptide" evidence="5">
    <location>
        <begin position="1"/>
        <end position="28"/>
    </location>
</feature>
<sequence length="300" mass="33077">MNSEMSQTSFKIRILVTCLLSIAQLTMAQQVQVTEPPITNQDWVKPYPPFRIVGNLYYVGTYDLACYLIVTPQGNILINTGLASSAPMIEASIKALGFKFSDTKILLTTQAHYDHVGAMAAIKKSTNAQLMIDEKDSPVMADGGSSDYELFGSTGSTYEPVKADRLLKNGDKITLGGTTLVMLHHPGHTKGSCSFLFDVKDESKSYKVLIANMPSIITSKKFSDIPTYPGIAEDYTYTFDAMKKVHFDIWLSSHASQFGMHSKHKPGEAYNPGVFIDRAGYDKAVGDLEDKFSKKKQADK</sequence>
<evidence type="ECO:0000259" key="6">
    <source>
        <dbReference type="SMART" id="SM00849"/>
    </source>
</evidence>
<proteinExistence type="predicted"/>
<reference evidence="7" key="1">
    <citation type="journal article" date="2009" name="ISME J.">
        <title>Functional metagenomics reveals diverse beta-lactamases in a remote Alaskan soil.</title>
        <authorList>
            <person name="Allen H.K."/>
            <person name="Moe L.A."/>
            <person name="Rodbumrer J."/>
            <person name="Gaarder A."/>
            <person name="Handelsman J."/>
        </authorList>
    </citation>
    <scope>NUCLEOTIDE SEQUENCE</scope>
</reference>
<gene>
    <name evidence="7" type="primary">blaLRA-19</name>
    <name evidence="7" type="ORF">AKSOIL_0014</name>
</gene>
<dbReference type="NCBIfam" id="NF012229">
    <property type="entry name" value="bla_class_B_core"/>
    <property type="match status" value="1"/>
</dbReference>
<keyword evidence="2" id="KW-0479">Metal-binding</keyword>
<dbReference type="PANTHER" id="PTHR46233:SF3">
    <property type="entry name" value="HYDROXYACYLGLUTATHIONE HYDROLASE GLOC"/>
    <property type="match status" value="1"/>
</dbReference>
<dbReference type="InterPro" id="IPR036866">
    <property type="entry name" value="RibonucZ/Hydroxyglut_hydro"/>
</dbReference>
<dbReference type="GO" id="GO:0046872">
    <property type="term" value="F:metal ion binding"/>
    <property type="evidence" value="ECO:0007669"/>
    <property type="project" value="UniProtKB-KW"/>
</dbReference>
<keyword evidence="3" id="KW-0378">Hydrolase</keyword>
<dbReference type="GO" id="GO:0016787">
    <property type="term" value="F:hydrolase activity"/>
    <property type="evidence" value="ECO:0007669"/>
    <property type="project" value="UniProtKB-KW"/>
</dbReference>
<dbReference type="SUPFAM" id="SSF56281">
    <property type="entry name" value="Metallo-hydrolase/oxidoreductase"/>
    <property type="match status" value="1"/>
</dbReference>
<feature type="chain" id="PRO_5002836262" evidence="5">
    <location>
        <begin position="29"/>
        <end position="300"/>
    </location>
</feature>
<evidence type="ECO:0000256" key="1">
    <source>
        <dbReference type="ARBA" id="ARBA00001947"/>
    </source>
</evidence>
<feature type="domain" description="Metallo-beta-lactamase" evidence="6">
    <location>
        <begin position="63"/>
        <end position="254"/>
    </location>
</feature>
<protein>
    <submittedName>
        <fullName evidence="7">LRA-19</fullName>
    </submittedName>
</protein>
<evidence type="ECO:0000313" key="7">
    <source>
        <dbReference type="EMBL" id="ACH59005.1"/>
    </source>
</evidence>
<dbReference type="Gene3D" id="3.60.15.10">
    <property type="entry name" value="Ribonuclease Z/Hydroxyacylglutathione hydrolase-like"/>
    <property type="match status" value="1"/>
</dbReference>
<evidence type="ECO:0000256" key="2">
    <source>
        <dbReference type="ARBA" id="ARBA00022723"/>
    </source>
</evidence>
<comment type="cofactor">
    <cofactor evidence="1">
        <name>Zn(2+)</name>
        <dbReference type="ChEBI" id="CHEBI:29105"/>
    </cofactor>
</comment>
<evidence type="ECO:0000256" key="3">
    <source>
        <dbReference type="ARBA" id="ARBA00022801"/>
    </source>
</evidence>
<dbReference type="RefSeq" id="WP_063842717.1">
    <property type="nucleotide sequence ID" value="NG_047525.1"/>
</dbReference>
<dbReference type="InterPro" id="IPR001279">
    <property type="entry name" value="Metallo-B-lactamas"/>
</dbReference>
<dbReference type="EMBL" id="EU408359">
    <property type="protein sequence ID" value="ACH59005.1"/>
    <property type="molecule type" value="Genomic_DNA"/>
</dbReference>
<dbReference type="SMART" id="SM00849">
    <property type="entry name" value="Lactamase_B"/>
    <property type="match status" value="1"/>
</dbReference>
<dbReference type="Pfam" id="PF00753">
    <property type="entry name" value="Lactamase_B"/>
    <property type="match status" value="1"/>
</dbReference>
<dbReference type="InterPro" id="IPR051453">
    <property type="entry name" value="MBL_Glyoxalase_II"/>
</dbReference>
<accession>B5L5X0</accession>
<evidence type="ECO:0000256" key="4">
    <source>
        <dbReference type="ARBA" id="ARBA00022833"/>
    </source>
</evidence>
<evidence type="ECO:0000256" key="5">
    <source>
        <dbReference type="SAM" id="SignalP"/>
    </source>
</evidence>
<keyword evidence="4" id="KW-0862">Zinc</keyword>
<dbReference type="NCBIfam" id="NF033105">
    <property type="entry name" value="bla_subclass_B3"/>
    <property type="match status" value="1"/>
</dbReference>